<sequence length="89" mass="9443" precursor="true">MVYGSIDAFVVISWVGFFQVGRFSLLVLPSKSMFHGVSVQQIGRVAIVKTVTVEVSALADQSTVWASVTIANGHPKPSNDNVSVGGPPR</sequence>
<evidence type="ECO:0000313" key="1">
    <source>
        <dbReference type="EMBL" id="TWU48858.1"/>
    </source>
</evidence>
<organism evidence="1 2">
    <name type="scientific">Rubripirellula tenax</name>
    <dbReference type="NCBI Taxonomy" id="2528015"/>
    <lineage>
        <taxon>Bacteria</taxon>
        <taxon>Pseudomonadati</taxon>
        <taxon>Planctomycetota</taxon>
        <taxon>Planctomycetia</taxon>
        <taxon>Pirellulales</taxon>
        <taxon>Pirellulaceae</taxon>
        <taxon>Rubripirellula</taxon>
    </lineage>
</organism>
<keyword evidence="2" id="KW-1185">Reference proteome</keyword>
<dbReference type="AlphaFoldDB" id="A0A5C6EJ68"/>
<protein>
    <submittedName>
        <fullName evidence="1">Uncharacterized protein</fullName>
    </submittedName>
</protein>
<evidence type="ECO:0000313" key="2">
    <source>
        <dbReference type="Proteomes" id="UP000318288"/>
    </source>
</evidence>
<accession>A0A5C6EJ68</accession>
<name>A0A5C6EJ68_9BACT</name>
<gene>
    <name evidence="1" type="ORF">Poly51_47620</name>
</gene>
<proteinExistence type="predicted"/>
<dbReference type="Proteomes" id="UP000318288">
    <property type="component" value="Unassembled WGS sequence"/>
</dbReference>
<dbReference type="EMBL" id="SJPW01000006">
    <property type="protein sequence ID" value="TWU48858.1"/>
    <property type="molecule type" value="Genomic_DNA"/>
</dbReference>
<comment type="caution">
    <text evidence="1">The sequence shown here is derived from an EMBL/GenBank/DDBJ whole genome shotgun (WGS) entry which is preliminary data.</text>
</comment>
<reference evidence="1 2" key="1">
    <citation type="submission" date="2019-02" db="EMBL/GenBank/DDBJ databases">
        <title>Deep-cultivation of Planctomycetes and their phenomic and genomic characterization uncovers novel biology.</title>
        <authorList>
            <person name="Wiegand S."/>
            <person name="Jogler M."/>
            <person name="Boedeker C."/>
            <person name="Pinto D."/>
            <person name="Vollmers J."/>
            <person name="Rivas-Marin E."/>
            <person name="Kohn T."/>
            <person name="Peeters S.H."/>
            <person name="Heuer A."/>
            <person name="Rast P."/>
            <person name="Oberbeckmann S."/>
            <person name="Bunk B."/>
            <person name="Jeske O."/>
            <person name="Meyerdierks A."/>
            <person name="Storesund J.E."/>
            <person name="Kallscheuer N."/>
            <person name="Luecker S."/>
            <person name="Lage O.M."/>
            <person name="Pohl T."/>
            <person name="Merkel B.J."/>
            <person name="Hornburger P."/>
            <person name="Mueller R.-W."/>
            <person name="Bruemmer F."/>
            <person name="Labrenz M."/>
            <person name="Spormann A.M."/>
            <person name="Op Den Camp H."/>
            <person name="Overmann J."/>
            <person name="Amann R."/>
            <person name="Jetten M.S.M."/>
            <person name="Mascher T."/>
            <person name="Medema M.H."/>
            <person name="Devos D.P."/>
            <person name="Kaster A.-K."/>
            <person name="Ovreas L."/>
            <person name="Rohde M."/>
            <person name="Galperin M.Y."/>
            <person name="Jogler C."/>
        </authorList>
    </citation>
    <scope>NUCLEOTIDE SEQUENCE [LARGE SCALE GENOMIC DNA]</scope>
    <source>
        <strain evidence="1 2">Poly51</strain>
    </source>
</reference>